<dbReference type="Proteomes" id="UP000288805">
    <property type="component" value="Unassembled WGS sequence"/>
</dbReference>
<accession>A0A438E2X3</accession>
<evidence type="ECO:0000313" key="2">
    <source>
        <dbReference type="Proteomes" id="UP000288805"/>
    </source>
</evidence>
<comment type="caution">
    <text evidence="1">The sequence shown here is derived from an EMBL/GenBank/DDBJ whole genome shotgun (WGS) entry which is preliminary data.</text>
</comment>
<organism evidence="1 2">
    <name type="scientific">Vitis vinifera</name>
    <name type="common">Grape</name>
    <dbReference type="NCBI Taxonomy" id="29760"/>
    <lineage>
        <taxon>Eukaryota</taxon>
        <taxon>Viridiplantae</taxon>
        <taxon>Streptophyta</taxon>
        <taxon>Embryophyta</taxon>
        <taxon>Tracheophyta</taxon>
        <taxon>Spermatophyta</taxon>
        <taxon>Magnoliopsida</taxon>
        <taxon>eudicotyledons</taxon>
        <taxon>Gunneridae</taxon>
        <taxon>Pentapetalae</taxon>
        <taxon>rosids</taxon>
        <taxon>Vitales</taxon>
        <taxon>Vitaceae</taxon>
        <taxon>Viteae</taxon>
        <taxon>Vitis</taxon>
    </lineage>
</organism>
<proteinExistence type="predicted"/>
<protein>
    <submittedName>
        <fullName evidence="1">Uncharacterized protein</fullName>
    </submittedName>
</protein>
<name>A0A438E2X3_VITVI</name>
<reference evidence="1 2" key="1">
    <citation type="journal article" date="2018" name="PLoS Genet.">
        <title>Population sequencing reveals clonal diversity and ancestral inbreeding in the grapevine cultivar Chardonnay.</title>
        <authorList>
            <person name="Roach M.J."/>
            <person name="Johnson D.L."/>
            <person name="Bohlmann J."/>
            <person name="van Vuuren H.J."/>
            <person name="Jones S.J."/>
            <person name="Pretorius I.S."/>
            <person name="Schmidt S.A."/>
            <person name="Borneman A.R."/>
        </authorList>
    </citation>
    <scope>NUCLEOTIDE SEQUENCE [LARGE SCALE GENOMIC DNA]</scope>
    <source>
        <strain evidence="2">cv. Chardonnay</strain>
        <tissue evidence="1">Leaf</tissue>
    </source>
</reference>
<dbReference type="EMBL" id="QGNW01001416">
    <property type="protein sequence ID" value="RVW42046.1"/>
    <property type="molecule type" value="Genomic_DNA"/>
</dbReference>
<gene>
    <name evidence="1" type="ORF">CK203_093299</name>
</gene>
<dbReference type="AlphaFoldDB" id="A0A438E2X3"/>
<sequence>MEDMITLSFRDLILIGKFKKEDKGWSSRGVRDGYTVGVRKAIRHELEGIQSRSHFLVENGRRVEFWKDLWRKDQTLEETFPNLSYLAANKDRWVAEARSHDQERGGWSPHCSRGFNN</sequence>
<evidence type="ECO:0000313" key="1">
    <source>
        <dbReference type="EMBL" id="RVW42046.1"/>
    </source>
</evidence>